<gene>
    <name evidence="1" type="ORF">SETTUDRAFT_38482</name>
</gene>
<evidence type="ECO:0000313" key="1">
    <source>
        <dbReference type="EMBL" id="EOA88428.1"/>
    </source>
</evidence>
<dbReference type="PANTHER" id="PTHR42085:SF2">
    <property type="entry name" value="F-BOX DOMAIN-CONTAINING PROTEIN"/>
    <property type="match status" value="1"/>
</dbReference>
<dbReference type="GeneID" id="19404363"/>
<sequence>MALTNDAQPFRFMDLPGEIRNKVYGFLLCAFDEAPEEYDPGDYLLACPTRNFTFVTHSVDTAILCTNSKIHREAYDFMVKTNRFVRVSCLRGLPIITMLRIHRVPVVTVQRSLEHFKGLPACSGLFNDLPPMSAMMLACDLGIFCKSISFALQALPAYKSGGKLEIDVGPVCAQPSVRYKDDLTDFFSDTTQKVLLNPLRTLRNHKIVEVRGSVSKELAAAVKKEMVAEDWKNPTEILKALTAKKDQGMEMYHQNDFPMATEFWVSTAMEIESLRRGPLWSQMLLMGGEQFLNEIADLQFRLGINLALSTIRAMNSFSPITLEIEIDLESLKIKAEQGIIVSATCSAPDYWQKGFTWECPDVLRAKLLYRKAVCTRLWGEKNEADRALELLHDALELVPGDPLILRELQNVIQWSSGH</sequence>
<dbReference type="RefSeq" id="XP_008023745.1">
    <property type="nucleotide sequence ID" value="XM_008025554.1"/>
</dbReference>
<dbReference type="EMBL" id="KB908537">
    <property type="protein sequence ID" value="EOA88428.1"/>
    <property type="molecule type" value="Genomic_DNA"/>
</dbReference>
<protein>
    <submittedName>
        <fullName evidence="1">Uncharacterized protein</fullName>
    </submittedName>
</protein>
<dbReference type="Proteomes" id="UP000016935">
    <property type="component" value="Unassembled WGS sequence"/>
</dbReference>
<reference evidence="1 2" key="1">
    <citation type="journal article" date="2012" name="PLoS Pathog.">
        <title>Diverse lifestyles and strategies of plant pathogenesis encoded in the genomes of eighteen Dothideomycetes fungi.</title>
        <authorList>
            <person name="Ohm R.A."/>
            <person name="Feau N."/>
            <person name="Henrissat B."/>
            <person name="Schoch C.L."/>
            <person name="Horwitz B.A."/>
            <person name="Barry K.W."/>
            <person name="Condon B.J."/>
            <person name="Copeland A.C."/>
            <person name="Dhillon B."/>
            <person name="Glaser F."/>
            <person name="Hesse C.N."/>
            <person name="Kosti I."/>
            <person name="LaButti K."/>
            <person name="Lindquist E.A."/>
            <person name="Lucas S."/>
            <person name="Salamov A.A."/>
            <person name="Bradshaw R.E."/>
            <person name="Ciuffetti L."/>
            <person name="Hamelin R.C."/>
            <person name="Kema G.H.J."/>
            <person name="Lawrence C."/>
            <person name="Scott J.A."/>
            <person name="Spatafora J.W."/>
            <person name="Turgeon B.G."/>
            <person name="de Wit P.J.G.M."/>
            <person name="Zhong S."/>
            <person name="Goodwin S.B."/>
            <person name="Grigoriev I.V."/>
        </authorList>
    </citation>
    <scope>NUCLEOTIDE SEQUENCE [LARGE SCALE GENOMIC DNA]</scope>
    <source>
        <strain evidence="2">28A</strain>
    </source>
</reference>
<dbReference type="PANTHER" id="PTHR42085">
    <property type="entry name" value="F-BOX DOMAIN-CONTAINING PROTEIN"/>
    <property type="match status" value="1"/>
</dbReference>
<keyword evidence="2" id="KW-1185">Reference proteome</keyword>
<proteinExistence type="predicted"/>
<accession>R0K5X2</accession>
<dbReference type="OrthoDB" id="5229512at2759"/>
<dbReference type="AlphaFoldDB" id="R0K5X2"/>
<organism evidence="1 2">
    <name type="scientific">Exserohilum turcicum (strain 28A)</name>
    <name type="common">Northern leaf blight fungus</name>
    <name type="synonym">Setosphaeria turcica</name>
    <dbReference type="NCBI Taxonomy" id="671987"/>
    <lineage>
        <taxon>Eukaryota</taxon>
        <taxon>Fungi</taxon>
        <taxon>Dikarya</taxon>
        <taxon>Ascomycota</taxon>
        <taxon>Pezizomycotina</taxon>
        <taxon>Dothideomycetes</taxon>
        <taxon>Pleosporomycetidae</taxon>
        <taxon>Pleosporales</taxon>
        <taxon>Pleosporineae</taxon>
        <taxon>Pleosporaceae</taxon>
        <taxon>Exserohilum</taxon>
    </lineage>
</organism>
<name>R0K5X2_EXST2</name>
<dbReference type="HOGENOM" id="CLU_050571_0_0_1"/>
<reference evidence="1 2" key="2">
    <citation type="journal article" date="2013" name="PLoS Genet.">
        <title>Comparative genome structure, secondary metabolite, and effector coding capacity across Cochliobolus pathogens.</title>
        <authorList>
            <person name="Condon B.J."/>
            <person name="Leng Y."/>
            <person name="Wu D."/>
            <person name="Bushley K.E."/>
            <person name="Ohm R.A."/>
            <person name="Otillar R."/>
            <person name="Martin J."/>
            <person name="Schackwitz W."/>
            <person name="Grimwood J."/>
            <person name="MohdZainudin N."/>
            <person name="Xue C."/>
            <person name="Wang R."/>
            <person name="Manning V.A."/>
            <person name="Dhillon B."/>
            <person name="Tu Z.J."/>
            <person name="Steffenson B.J."/>
            <person name="Salamov A."/>
            <person name="Sun H."/>
            <person name="Lowry S."/>
            <person name="LaButti K."/>
            <person name="Han J."/>
            <person name="Copeland A."/>
            <person name="Lindquist E."/>
            <person name="Barry K."/>
            <person name="Schmutz J."/>
            <person name="Baker S.E."/>
            <person name="Ciuffetti L.M."/>
            <person name="Grigoriev I.V."/>
            <person name="Zhong S."/>
            <person name="Turgeon B.G."/>
        </authorList>
    </citation>
    <scope>NUCLEOTIDE SEQUENCE [LARGE SCALE GENOMIC DNA]</scope>
    <source>
        <strain evidence="2">28A</strain>
    </source>
</reference>
<dbReference type="InterPro" id="IPR038883">
    <property type="entry name" value="AN11006-like"/>
</dbReference>
<evidence type="ECO:0000313" key="2">
    <source>
        <dbReference type="Proteomes" id="UP000016935"/>
    </source>
</evidence>